<comment type="caution">
    <text evidence="6">The sequence shown here is derived from an EMBL/GenBank/DDBJ whole genome shotgun (WGS) entry which is preliminary data.</text>
</comment>
<protein>
    <recommendedName>
        <fullName evidence="5">DYW domain-containing protein</fullName>
    </recommendedName>
</protein>
<feature type="repeat" description="PPR" evidence="3">
    <location>
        <begin position="611"/>
        <end position="645"/>
    </location>
</feature>
<dbReference type="InterPro" id="IPR046848">
    <property type="entry name" value="E_motif"/>
</dbReference>
<dbReference type="Pfam" id="PF14432">
    <property type="entry name" value="DYW_deaminase"/>
    <property type="match status" value="1"/>
</dbReference>
<feature type="repeat" description="PPR" evidence="3">
    <location>
        <begin position="267"/>
        <end position="301"/>
    </location>
</feature>
<dbReference type="InterPro" id="IPR046960">
    <property type="entry name" value="PPR_At4g14850-like_plant"/>
</dbReference>
<keyword evidence="1" id="KW-0677">Repeat</keyword>
<dbReference type="Pfam" id="PF01535">
    <property type="entry name" value="PPR"/>
    <property type="match status" value="4"/>
</dbReference>
<evidence type="ECO:0000256" key="2">
    <source>
        <dbReference type="ARBA" id="ARBA00022946"/>
    </source>
</evidence>
<dbReference type="GO" id="GO:0003723">
    <property type="term" value="F:RNA binding"/>
    <property type="evidence" value="ECO:0007669"/>
    <property type="project" value="InterPro"/>
</dbReference>
<feature type="region of interest" description="Disordered" evidence="4">
    <location>
        <begin position="1"/>
        <end position="24"/>
    </location>
</feature>
<feature type="repeat" description="PPR" evidence="3">
    <location>
        <begin position="368"/>
        <end position="402"/>
    </location>
</feature>
<dbReference type="PANTHER" id="PTHR47926:SF512">
    <property type="entry name" value="REPEAT (PPR) SUPERFAMILY PROTEIN, PUTATIVE-RELATED"/>
    <property type="match status" value="1"/>
</dbReference>
<reference evidence="6 7" key="1">
    <citation type="journal article" date="2022" name="Cell">
        <title>Repeat-based holocentromeres influence genome architecture and karyotype evolution.</title>
        <authorList>
            <person name="Hofstatter P.G."/>
            <person name="Thangavel G."/>
            <person name="Lux T."/>
            <person name="Neumann P."/>
            <person name="Vondrak T."/>
            <person name="Novak P."/>
            <person name="Zhang M."/>
            <person name="Costa L."/>
            <person name="Castellani M."/>
            <person name="Scott A."/>
            <person name="Toegelov H."/>
            <person name="Fuchs J."/>
            <person name="Mata-Sucre Y."/>
            <person name="Dias Y."/>
            <person name="Vanzela A.L.L."/>
            <person name="Huettel B."/>
            <person name="Almeida C.C.S."/>
            <person name="Simkova H."/>
            <person name="Souza G."/>
            <person name="Pedrosa-Harand A."/>
            <person name="Macas J."/>
            <person name="Mayer K.F.X."/>
            <person name="Houben A."/>
            <person name="Marques A."/>
        </authorList>
    </citation>
    <scope>NUCLEOTIDE SEQUENCE [LARGE SCALE GENOMIC DNA]</scope>
    <source>
        <strain evidence="6">RhyTen1mFocal</strain>
    </source>
</reference>
<evidence type="ECO:0000256" key="4">
    <source>
        <dbReference type="SAM" id="MobiDB-lite"/>
    </source>
</evidence>
<dbReference type="Gene3D" id="1.25.40.10">
    <property type="entry name" value="Tetratricopeptide repeat domain"/>
    <property type="match status" value="5"/>
</dbReference>
<dbReference type="PANTHER" id="PTHR47926">
    <property type="entry name" value="PENTATRICOPEPTIDE REPEAT-CONTAINING PROTEIN"/>
    <property type="match status" value="1"/>
</dbReference>
<dbReference type="Proteomes" id="UP001210211">
    <property type="component" value="Unassembled WGS sequence"/>
</dbReference>
<dbReference type="PROSITE" id="PS51375">
    <property type="entry name" value="PPR"/>
    <property type="match status" value="3"/>
</dbReference>
<dbReference type="GO" id="GO:0008270">
    <property type="term" value="F:zinc ion binding"/>
    <property type="evidence" value="ECO:0007669"/>
    <property type="project" value="InterPro"/>
</dbReference>
<dbReference type="AlphaFoldDB" id="A0AAD6F013"/>
<dbReference type="InterPro" id="IPR002885">
    <property type="entry name" value="PPR_rpt"/>
</dbReference>
<evidence type="ECO:0000259" key="5">
    <source>
        <dbReference type="Pfam" id="PF14432"/>
    </source>
</evidence>
<keyword evidence="7" id="KW-1185">Reference proteome</keyword>
<name>A0AAD6F013_9POAL</name>
<dbReference type="InterPro" id="IPR011990">
    <property type="entry name" value="TPR-like_helical_dom_sf"/>
</dbReference>
<dbReference type="Pfam" id="PF20431">
    <property type="entry name" value="E_motif"/>
    <property type="match status" value="1"/>
</dbReference>
<dbReference type="GO" id="GO:0009451">
    <property type="term" value="P:RNA modification"/>
    <property type="evidence" value="ECO:0007669"/>
    <property type="project" value="InterPro"/>
</dbReference>
<evidence type="ECO:0000313" key="7">
    <source>
        <dbReference type="Proteomes" id="UP001210211"/>
    </source>
</evidence>
<dbReference type="Pfam" id="PF13812">
    <property type="entry name" value="PPR_3"/>
    <property type="match status" value="1"/>
</dbReference>
<dbReference type="EMBL" id="JAMRDG010000001">
    <property type="protein sequence ID" value="KAJ3707290.1"/>
    <property type="molecule type" value="Genomic_DNA"/>
</dbReference>
<evidence type="ECO:0000313" key="6">
    <source>
        <dbReference type="EMBL" id="KAJ3707290.1"/>
    </source>
</evidence>
<dbReference type="Pfam" id="PF13041">
    <property type="entry name" value="PPR_2"/>
    <property type="match status" value="3"/>
</dbReference>
<sequence length="920" mass="102663">MATNTAPLLPSSTNSSPFTNASKLKPQPSLSFLPHASHLTSTPLVLSPPQTAPTVPTVISLPLYKTSSVVPHSSSPPPRPPSTPPHVHFFSFLRLAIHHKNLPLFRAVHALLAKVSDNSDHSIDVVVATNHLISGYISFGLLTDAQKVLDGMSEPNVISFSLLISAYANEESVSERRNCDGGSFSSARLFSRMRQLGIHPNSFSLVALLTNCIRSPNTLLGHQLHALAIKSCLNSSLHVSNALLRMYSKLDGIDIMLSLFDEMSERDTSSWNAVLIGLVEERRYQEAFDQFLEMQRTGISWDHYSLSTLLTAATEGLGVFHGEAIHAGALKSGLELDMVVSTSLLEFYRKYGSIDDMVDLFNKMPAKDITAWNSMLNGFMDHGLIDSAIEVFDKMPERNSITFNSLLAGFCKNGEGNQGLDLFVEMFKKRMPISDFSLIGCINAIAIIGDRKQSEQIHGFVVKCGCKLGPRIHSALIDMYVKCGRTDSAHKLFEKWSHEEDFNFALNSVLSSYVRAGHPEKTLKHFISCCKEFEPSSSLFMDEFVVATVVGACAALGFEKMGQQMHCLTVKSGMAYADSDPTIGNAIVSMYAKCGNLEHARTVFDQMVCHDEVSWNALMYGYLLHGQGDRVLDLWTEMKRLGFKPDALTLVLVISACRYTTSSSVNACHEIFLSMKNLYNIEPTDEHYAAMVEVLGSGGYFDEIEKLISNAPFKPGALIWRSLLEICRLKPNPVLAKKAMQNLVALEPEDEATHILASNLYAASSRWYCSERVREEMRSKGMQKIPVSSWLIHNNKVHRFYTRDRTHPRSKDIYSGLDVLILECMKNGYEPDTSFVLHEVEEYQKKHFLFYHSAKLAVMYGILVAAQGDVVRVMKNVRLCGDCHSFMKLVTIYTGREILVRDTNGFHFFRNGVCSCRDSW</sequence>
<organism evidence="6 7">
    <name type="scientific">Rhynchospora tenuis</name>
    <dbReference type="NCBI Taxonomy" id="198213"/>
    <lineage>
        <taxon>Eukaryota</taxon>
        <taxon>Viridiplantae</taxon>
        <taxon>Streptophyta</taxon>
        <taxon>Embryophyta</taxon>
        <taxon>Tracheophyta</taxon>
        <taxon>Spermatophyta</taxon>
        <taxon>Magnoliopsida</taxon>
        <taxon>Liliopsida</taxon>
        <taxon>Poales</taxon>
        <taxon>Cyperaceae</taxon>
        <taxon>Cyperoideae</taxon>
        <taxon>Rhynchosporeae</taxon>
        <taxon>Rhynchospora</taxon>
    </lineage>
</organism>
<keyword evidence="2" id="KW-0809">Transit peptide</keyword>
<gene>
    <name evidence="6" type="ORF">LUZ61_010995</name>
</gene>
<accession>A0AAD6F013</accession>
<feature type="domain" description="DYW" evidence="5">
    <location>
        <begin position="828"/>
        <end position="920"/>
    </location>
</feature>
<dbReference type="NCBIfam" id="TIGR00756">
    <property type="entry name" value="PPR"/>
    <property type="match status" value="5"/>
</dbReference>
<feature type="compositionally biased region" description="Polar residues" evidence="4">
    <location>
        <begin position="1"/>
        <end position="22"/>
    </location>
</feature>
<dbReference type="InterPro" id="IPR032867">
    <property type="entry name" value="DYW_dom"/>
</dbReference>
<evidence type="ECO:0000256" key="1">
    <source>
        <dbReference type="ARBA" id="ARBA00022737"/>
    </source>
</evidence>
<dbReference type="FunFam" id="1.25.40.10:FF:000090">
    <property type="entry name" value="Pentatricopeptide repeat-containing protein, chloroplastic"/>
    <property type="match status" value="1"/>
</dbReference>
<evidence type="ECO:0000256" key="3">
    <source>
        <dbReference type="PROSITE-ProRule" id="PRU00708"/>
    </source>
</evidence>
<proteinExistence type="predicted"/>